<keyword evidence="4 10" id="KW-0489">Methyltransferase</keyword>
<dbReference type="PANTHER" id="PTHR10815">
    <property type="entry name" value="METHYLATED-DNA--PROTEIN-CYSTEINE METHYLTRANSFERASE"/>
    <property type="match status" value="1"/>
</dbReference>
<protein>
    <recommendedName>
        <fullName evidence="3">methylated-DNA--[protein]-cysteine S-methyltransferase</fullName>
        <ecNumber evidence="3">2.1.1.63</ecNumber>
    </recommendedName>
</protein>
<evidence type="ECO:0000313" key="11">
    <source>
        <dbReference type="Proteomes" id="UP000035368"/>
    </source>
</evidence>
<dbReference type="STRING" id="1050174.CEPID_00940"/>
<evidence type="ECO:0000256" key="1">
    <source>
        <dbReference type="ARBA" id="ARBA00001286"/>
    </source>
</evidence>
<evidence type="ECO:0000256" key="5">
    <source>
        <dbReference type="ARBA" id="ARBA00022679"/>
    </source>
</evidence>
<comment type="catalytic activity">
    <reaction evidence="8">
        <text>a 6-O-methyl-2'-deoxyguanosine in DNA + L-cysteinyl-[protein] = S-methyl-L-cysteinyl-[protein] + a 2'-deoxyguanosine in DNA</text>
        <dbReference type="Rhea" id="RHEA:24000"/>
        <dbReference type="Rhea" id="RHEA-COMP:10131"/>
        <dbReference type="Rhea" id="RHEA-COMP:10132"/>
        <dbReference type="Rhea" id="RHEA-COMP:11367"/>
        <dbReference type="Rhea" id="RHEA-COMP:11368"/>
        <dbReference type="ChEBI" id="CHEBI:29950"/>
        <dbReference type="ChEBI" id="CHEBI:82612"/>
        <dbReference type="ChEBI" id="CHEBI:85445"/>
        <dbReference type="ChEBI" id="CHEBI:85448"/>
        <dbReference type="EC" id="2.1.1.63"/>
    </reaction>
</comment>
<evidence type="ECO:0000259" key="9">
    <source>
        <dbReference type="Pfam" id="PF01035"/>
    </source>
</evidence>
<dbReference type="Gene3D" id="1.10.10.10">
    <property type="entry name" value="Winged helix-like DNA-binding domain superfamily/Winged helix DNA-binding domain"/>
    <property type="match status" value="1"/>
</dbReference>
<accession>A0A0G3GT98</accession>
<dbReference type="PROSITE" id="PS00374">
    <property type="entry name" value="MGMT"/>
    <property type="match status" value="1"/>
</dbReference>
<dbReference type="InterPro" id="IPR014048">
    <property type="entry name" value="MethylDNA_cys_MeTrfase_DNA-bd"/>
</dbReference>
<evidence type="ECO:0000256" key="8">
    <source>
        <dbReference type="ARBA" id="ARBA00049348"/>
    </source>
</evidence>
<name>A0A0G3GT98_9CORY</name>
<dbReference type="GO" id="GO:0006281">
    <property type="term" value="P:DNA repair"/>
    <property type="evidence" value="ECO:0007669"/>
    <property type="project" value="UniProtKB-KW"/>
</dbReference>
<dbReference type="SUPFAM" id="SSF46767">
    <property type="entry name" value="Methylated DNA-protein cysteine methyltransferase, C-terminal domain"/>
    <property type="match status" value="1"/>
</dbReference>
<sequence length="142" mass="15563">MEIWVQASDAVEQINFGPAPEGHVCNELARETLRQIEEYLRRQRTTFDIPLALPEGDGFRARVQRALLDIPRGQAWSYGELAAHVGNPRAVRAVGTACASNPLPIVVPCHRVVRADGAIGNYLGGSEIKRMLLGVEGYTTKV</sequence>
<proteinExistence type="inferred from homology"/>
<dbReference type="PANTHER" id="PTHR10815:SF13">
    <property type="entry name" value="METHYLATED-DNA--PROTEIN-CYSTEINE METHYLTRANSFERASE"/>
    <property type="match status" value="1"/>
</dbReference>
<evidence type="ECO:0000256" key="7">
    <source>
        <dbReference type="ARBA" id="ARBA00023204"/>
    </source>
</evidence>
<dbReference type="EMBL" id="CP011541">
    <property type="protein sequence ID" value="AKK02082.1"/>
    <property type="molecule type" value="Genomic_DNA"/>
</dbReference>
<dbReference type="FunFam" id="1.10.10.10:FF:000214">
    <property type="entry name" value="Methylated-DNA--protein-cysteine methyltransferase"/>
    <property type="match status" value="1"/>
</dbReference>
<dbReference type="OrthoDB" id="9802228at2"/>
<evidence type="ECO:0000256" key="3">
    <source>
        <dbReference type="ARBA" id="ARBA00011918"/>
    </source>
</evidence>
<dbReference type="EC" id="2.1.1.63" evidence="3"/>
<dbReference type="AlphaFoldDB" id="A0A0G3GT98"/>
<keyword evidence="11" id="KW-1185">Reference proteome</keyword>
<dbReference type="Proteomes" id="UP000035368">
    <property type="component" value="Chromosome"/>
</dbReference>
<dbReference type="InterPro" id="IPR001497">
    <property type="entry name" value="MethylDNA_cys_MeTrfase_AS"/>
</dbReference>
<dbReference type="NCBIfam" id="TIGR00589">
    <property type="entry name" value="ogt"/>
    <property type="match status" value="1"/>
</dbReference>
<dbReference type="KEGG" id="cei:CEPID_00940"/>
<gene>
    <name evidence="10" type="ORF">CEPID_00940</name>
</gene>
<keyword evidence="7" id="KW-0234">DNA repair</keyword>
<dbReference type="InterPro" id="IPR036217">
    <property type="entry name" value="MethylDNA_cys_MeTrfase_DNAb"/>
</dbReference>
<dbReference type="CDD" id="cd06445">
    <property type="entry name" value="ATase"/>
    <property type="match status" value="1"/>
</dbReference>
<evidence type="ECO:0000256" key="6">
    <source>
        <dbReference type="ARBA" id="ARBA00022763"/>
    </source>
</evidence>
<comment type="similarity">
    <text evidence="2">Belongs to the MGMT family.</text>
</comment>
<dbReference type="GO" id="GO:0032259">
    <property type="term" value="P:methylation"/>
    <property type="evidence" value="ECO:0007669"/>
    <property type="project" value="UniProtKB-KW"/>
</dbReference>
<keyword evidence="5 10" id="KW-0808">Transferase</keyword>
<dbReference type="GO" id="GO:0003908">
    <property type="term" value="F:methylated-DNA-[protein]-cysteine S-methyltransferase activity"/>
    <property type="evidence" value="ECO:0007669"/>
    <property type="project" value="UniProtKB-EC"/>
</dbReference>
<evidence type="ECO:0000256" key="2">
    <source>
        <dbReference type="ARBA" id="ARBA00008711"/>
    </source>
</evidence>
<dbReference type="Pfam" id="PF01035">
    <property type="entry name" value="DNA_binding_1"/>
    <property type="match status" value="1"/>
</dbReference>
<comment type="catalytic activity">
    <reaction evidence="1">
        <text>a 4-O-methyl-thymidine in DNA + L-cysteinyl-[protein] = a thymidine in DNA + S-methyl-L-cysteinyl-[protein]</text>
        <dbReference type="Rhea" id="RHEA:53428"/>
        <dbReference type="Rhea" id="RHEA-COMP:10131"/>
        <dbReference type="Rhea" id="RHEA-COMP:10132"/>
        <dbReference type="Rhea" id="RHEA-COMP:13555"/>
        <dbReference type="Rhea" id="RHEA-COMP:13556"/>
        <dbReference type="ChEBI" id="CHEBI:29950"/>
        <dbReference type="ChEBI" id="CHEBI:82612"/>
        <dbReference type="ChEBI" id="CHEBI:137386"/>
        <dbReference type="ChEBI" id="CHEBI:137387"/>
        <dbReference type="EC" id="2.1.1.63"/>
    </reaction>
</comment>
<dbReference type="PATRIC" id="fig|1050174.4.peg.197"/>
<feature type="domain" description="Methylated-DNA-[protein]-cysteine S-methyltransferase DNA binding" evidence="9">
    <location>
        <begin position="59"/>
        <end position="137"/>
    </location>
</feature>
<dbReference type="RefSeq" id="WP_047239368.1">
    <property type="nucleotide sequence ID" value="NZ_CP011541.1"/>
</dbReference>
<dbReference type="InterPro" id="IPR036388">
    <property type="entry name" value="WH-like_DNA-bd_sf"/>
</dbReference>
<evidence type="ECO:0000313" key="10">
    <source>
        <dbReference type="EMBL" id="AKK02082.1"/>
    </source>
</evidence>
<reference evidence="10 11" key="1">
    <citation type="submission" date="2015-05" db="EMBL/GenBank/DDBJ databases">
        <title>Complete genome sequence of Corynebacterium epidermidicanis DSM 45586, isolated from the skin of a dog suffering from pruritus.</title>
        <authorList>
            <person name="Ruckert C."/>
            <person name="Albersmeier A."/>
            <person name="Winkler A."/>
            <person name="Tauch A."/>
        </authorList>
    </citation>
    <scope>NUCLEOTIDE SEQUENCE [LARGE SCALE GENOMIC DNA]</scope>
    <source>
        <strain evidence="10 11">DSM 45586</strain>
    </source>
</reference>
<organism evidence="10 11">
    <name type="scientific">Corynebacterium epidermidicanis</name>
    <dbReference type="NCBI Taxonomy" id="1050174"/>
    <lineage>
        <taxon>Bacteria</taxon>
        <taxon>Bacillati</taxon>
        <taxon>Actinomycetota</taxon>
        <taxon>Actinomycetes</taxon>
        <taxon>Mycobacteriales</taxon>
        <taxon>Corynebacteriaceae</taxon>
        <taxon>Corynebacterium</taxon>
    </lineage>
</organism>
<evidence type="ECO:0000256" key="4">
    <source>
        <dbReference type="ARBA" id="ARBA00022603"/>
    </source>
</evidence>
<keyword evidence="6" id="KW-0227">DNA damage</keyword>